<organism evidence="1 2">
    <name type="scientific">Paspalum notatum var. saurae</name>
    <dbReference type="NCBI Taxonomy" id="547442"/>
    <lineage>
        <taxon>Eukaryota</taxon>
        <taxon>Viridiplantae</taxon>
        <taxon>Streptophyta</taxon>
        <taxon>Embryophyta</taxon>
        <taxon>Tracheophyta</taxon>
        <taxon>Spermatophyta</taxon>
        <taxon>Magnoliopsida</taxon>
        <taxon>Liliopsida</taxon>
        <taxon>Poales</taxon>
        <taxon>Poaceae</taxon>
        <taxon>PACMAD clade</taxon>
        <taxon>Panicoideae</taxon>
        <taxon>Andropogonodae</taxon>
        <taxon>Paspaleae</taxon>
        <taxon>Paspalinae</taxon>
        <taxon>Paspalum</taxon>
    </lineage>
</organism>
<evidence type="ECO:0000313" key="1">
    <source>
        <dbReference type="EMBL" id="WVZ49660.1"/>
    </source>
</evidence>
<dbReference type="Proteomes" id="UP001341281">
    <property type="component" value="Chromosome 01"/>
</dbReference>
<dbReference type="AlphaFoldDB" id="A0AAQ3PEG0"/>
<name>A0AAQ3PEG0_PASNO</name>
<evidence type="ECO:0000313" key="2">
    <source>
        <dbReference type="Proteomes" id="UP001341281"/>
    </source>
</evidence>
<proteinExistence type="predicted"/>
<reference evidence="1 2" key="1">
    <citation type="submission" date="2024-02" db="EMBL/GenBank/DDBJ databases">
        <title>High-quality chromosome-scale genome assembly of Pensacola bahiagrass (Paspalum notatum Flugge var. saurae).</title>
        <authorList>
            <person name="Vega J.M."/>
            <person name="Podio M."/>
            <person name="Orjuela J."/>
            <person name="Siena L.A."/>
            <person name="Pessino S.C."/>
            <person name="Combes M.C."/>
            <person name="Mariac C."/>
            <person name="Albertini E."/>
            <person name="Pupilli F."/>
            <person name="Ortiz J.P.A."/>
            <person name="Leblanc O."/>
        </authorList>
    </citation>
    <scope>NUCLEOTIDE SEQUENCE [LARGE SCALE GENOMIC DNA]</scope>
    <source>
        <strain evidence="1">R1</strain>
        <tissue evidence="1">Leaf</tissue>
    </source>
</reference>
<gene>
    <name evidence="1" type="ORF">U9M48_000997</name>
</gene>
<keyword evidence="2" id="KW-1185">Reference proteome</keyword>
<sequence length="104" mass="11858">MILHACYADLLSTCRRHRHTAAQQRSCRACNSHHDRSIHSMEAYHIKMLPRCRGQERRDAAVAANYCDQAVPKAKFRQMMTTPCALLVTNHVAFSDLIEAPTLH</sequence>
<protein>
    <submittedName>
        <fullName evidence="1">Uncharacterized protein</fullName>
    </submittedName>
</protein>
<dbReference type="EMBL" id="CP144745">
    <property type="protein sequence ID" value="WVZ49660.1"/>
    <property type="molecule type" value="Genomic_DNA"/>
</dbReference>
<accession>A0AAQ3PEG0</accession>